<dbReference type="PANTHER" id="PTHR34605:SF4">
    <property type="entry name" value="DNA ADENINE METHYLTRANSFERASE"/>
    <property type="match status" value="1"/>
</dbReference>
<dbReference type="InterPro" id="IPR011010">
    <property type="entry name" value="DNA_brk_join_enz"/>
</dbReference>
<dbReference type="GO" id="GO:0003677">
    <property type="term" value="F:DNA binding"/>
    <property type="evidence" value="ECO:0007669"/>
    <property type="project" value="InterPro"/>
</dbReference>
<organism evidence="3 4">
    <name type="scientific">Suillus fuscotomentosus</name>
    <dbReference type="NCBI Taxonomy" id="1912939"/>
    <lineage>
        <taxon>Eukaryota</taxon>
        <taxon>Fungi</taxon>
        <taxon>Dikarya</taxon>
        <taxon>Basidiomycota</taxon>
        <taxon>Agaricomycotina</taxon>
        <taxon>Agaricomycetes</taxon>
        <taxon>Agaricomycetidae</taxon>
        <taxon>Boletales</taxon>
        <taxon>Suillineae</taxon>
        <taxon>Suillaceae</taxon>
        <taxon>Suillus</taxon>
    </lineage>
</organism>
<dbReference type="AlphaFoldDB" id="A0AAD4E7Q3"/>
<dbReference type="GO" id="GO:0015074">
    <property type="term" value="P:DNA integration"/>
    <property type="evidence" value="ECO:0007669"/>
    <property type="project" value="InterPro"/>
</dbReference>
<dbReference type="InterPro" id="IPR052925">
    <property type="entry name" value="Phage_Integrase-like_Recomb"/>
</dbReference>
<sequence length="290" mass="32585">MRASMTYAFGKLNGLGNMPWHESDVGATMVGNPSISVEVSSFMCSLRRRKVQAGEVANSARAITSPYQPGERKPAGGSKTAESLDHWGGGRVRRLLQAAYTVLKIQVHDLHVENNQVVLYLPFRKTHQNGGLCSIYIKPFHLWTLSSNEAHLCPTRALAAWLDESQITTGYVFRKMASGDRIAVANNPMSSEQFLELFRNNLLDINIDPAPYGTHSFRRGGCQYLHIERRWPLRRICEWGGWSTEFTNMTIVKYLISSNDDPAEPRDHFFNPNQRPAIKCPQCGRGCLCA</sequence>
<dbReference type="GO" id="GO:0006310">
    <property type="term" value="P:DNA recombination"/>
    <property type="evidence" value="ECO:0007669"/>
    <property type="project" value="UniProtKB-KW"/>
</dbReference>
<proteinExistence type="predicted"/>
<dbReference type="SUPFAM" id="SSF56349">
    <property type="entry name" value="DNA breaking-rejoining enzymes"/>
    <property type="match status" value="1"/>
</dbReference>
<keyword evidence="4" id="KW-1185">Reference proteome</keyword>
<dbReference type="GeneID" id="64658554"/>
<evidence type="ECO:0000256" key="2">
    <source>
        <dbReference type="SAM" id="MobiDB-lite"/>
    </source>
</evidence>
<accession>A0AAD4E7Q3</accession>
<dbReference type="RefSeq" id="XP_041226751.1">
    <property type="nucleotide sequence ID" value="XM_041364256.1"/>
</dbReference>
<dbReference type="Proteomes" id="UP001195769">
    <property type="component" value="Unassembled WGS sequence"/>
</dbReference>
<dbReference type="PANTHER" id="PTHR34605">
    <property type="entry name" value="PHAGE_INTEGRASE DOMAIN-CONTAINING PROTEIN"/>
    <property type="match status" value="1"/>
</dbReference>
<name>A0AAD4E7Q3_9AGAM</name>
<evidence type="ECO:0000313" key="4">
    <source>
        <dbReference type="Proteomes" id="UP001195769"/>
    </source>
</evidence>
<comment type="caution">
    <text evidence="3">The sequence shown here is derived from an EMBL/GenBank/DDBJ whole genome shotgun (WGS) entry which is preliminary data.</text>
</comment>
<feature type="region of interest" description="Disordered" evidence="2">
    <location>
        <begin position="62"/>
        <end position="84"/>
    </location>
</feature>
<reference evidence="3" key="1">
    <citation type="journal article" date="2020" name="New Phytol.">
        <title>Comparative genomics reveals dynamic genome evolution in host specialist ectomycorrhizal fungi.</title>
        <authorList>
            <person name="Lofgren L.A."/>
            <person name="Nguyen N.H."/>
            <person name="Vilgalys R."/>
            <person name="Ruytinx J."/>
            <person name="Liao H.L."/>
            <person name="Branco S."/>
            <person name="Kuo A."/>
            <person name="LaButti K."/>
            <person name="Lipzen A."/>
            <person name="Andreopoulos W."/>
            <person name="Pangilinan J."/>
            <person name="Riley R."/>
            <person name="Hundley H."/>
            <person name="Na H."/>
            <person name="Barry K."/>
            <person name="Grigoriev I.V."/>
            <person name="Stajich J.E."/>
            <person name="Kennedy P.G."/>
        </authorList>
    </citation>
    <scope>NUCLEOTIDE SEQUENCE</scope>
    <source>
        <strain evidence="3">FC203</strain>
    </source>
</reference>
<dbReference type="EMBL" id="JABBWK010000023">
    <property type="protein sequence ID" value="KAG1901176.1"/>
    <property type="molecule type" value="Genomic_DNA"/>
</dbReference>
<gene>
    <name evidence="3" type="ORF">F5891DRAFT_1128214</name>
</gene>
<dbReference type="Gene3D" id="1.10.443.10">
    <property type="entry name" value="Intergrase catalytic core"/>
    <property type="match status" value="1"/>
</dbReference>
<evidence type="ECO:0000313" key="3">
    <source>
        <dbReference type="EMBL" id="KAG1901176.1"/>
    </source>
</evidence>
<evidence type="ECO:0000256" key="1">
    <source>
        <dbReference type="ARBA" id="ARBA00023172"/>
    </source>
</evidence>
<protein>
    <submittedName>
        <fullName evidence="3">DNA breaking-rejoining enzyme</fullName>
    </submittedName>
</protein>
<keyword evidence="1" id="KW-0233">DNA recombination</keyword>
<dbReference type="InterPro" id="IPR013762">
    <property type="entry name" value="Integrase-like_cat_sf"/>
</dbReference>